<evidence type="ECO:0000313" key="2">
    <source>
        <dbReference type="Proteomes" id="UP001456524"/>
    </source>
</evidence>
<keyword evidence="2" id="KW-1185">Reference proteome</keyword>
<comment type="caution">
    <text evidence="1">The sequence shown here is derived from an EMBL/GenBank/DDBJ whole genome shotgun (WGS) entry which is preliminary data.</text>
</comment>
<name>A0ABR1XHY7_9PEZI</name>
<evidence type="ECO:0000313" key="1">
    <source>
        <dbReference type="EMBL" id="KAK8155733.1"/>
    </source>
</evidence>
<organism evidence="1 2">
    <name type="scientific">Phyllosticta citrichinensis</name>
    <dbReference type="NCBI Taxonomy" id="1130410"/>
    <lineage>
        <taxon>Eukaryota</taxon>
        <taxon>Fungi</taxon>
        <taxon>Dikarya</taxon>
        <taxon>Ascomycota</taxon>
        <taxon>Pezizomycotina</taxon>
        <taxon>Dothideomycetes</taxon>
        <taxon>Dothideomycetes incertae sedis</taxon>
        <taxon>Botryosphaeriales</taxon>
        <taxon>Phyllostictaceae</taxon>
        <taxon>Phyllosticta</taxon>
    </lineage>
</organism>
<reference evidence="1 2" key="1">
    <citation type="journal article" date="2022" name="G3 (Bethesda)">
        <title>Enemy or ally: a genomic approach to elucidate the lifestyle of Phyllosticta citrichinaensis.</title>
        <authorList>
            <person name="Buijs V.A."/>
            <person name="Groenewald J.Z."/>
            <person name="Haridas S."/>
            <person name="LaButti K.M."/>
            <person name="Lipzen A."/>
            <person name="Martin F.M."/>
            <person name="Barry K."/>
            <person name="Grigoriev I.V."/>
            <person name="Crous P.W."/>
            <person name="Seidl M.F."/>
        </authorList>
    </citation>
    <scope>NUCLEOTIDE SEQUENCE [LARGE SCALE GENOMIC DNA]</scope>
    <source>
        <strain evidence="1 2">CBS 129764</strain>
    </source>
</reference>
<sequence>MALRHCLISCSCWPLRRSLEFWYSACPHLHPVSIVPKTIPSAAEVGEEANGGLMTVSFRGHRPGVQRLAQEPMIETTEFSQGVGKVPSKLAVTSLNVSRLLASDKVDRQLGSFGFQAFGRQRGRRTLAKDLSPFDAGFCTEDVRRIGAQRSSNRRVGGDTSGVARQVALLRAEKAWSAFRLKMQSHSDLVAKSAVRDLKRGMMDGFDPIMGKTPIDGRRRVLRKRLARAT</sequence>
<proteinExistence type="predicted"/>
<gene>
    <name evidence="1" type="ORF">IWX90DRAFT_46601</name>
</gene>
<dbReference type="EMBL" id="JBBWUH010000010">
    <property type="protein sequence ID" value="KAK8155733.1"/>
    <property type="molecule type" value="Genomic_DNA"/>
</dbReference>
<dbReference type="Proteomes" id="UP001456524">
    <property type="component" value="Unassembled WGS sequence"/>
</dbReference>
<accession>A0ABR1XHY7</accession>
<protein>
    <submittedName>
        <fullName evidence="1">Uncharacterized protein</fullName>
    </submittedName>
</protein>